<sequence>MNIQELLCVDAREESSLLEETYNGTCRPHMNRFILAKKILRAKEYLSQLVLTTPPNFSSDLMKAMCETFKIKNQNSTAYMLQMNGAAEATNKNIKKILRKMVDNYKQWNEKLPFALLGYRTTVPVIPAEIEIPSLEIIQEAELSDVEWIQSWYEQLVLIDGKRMKVVCHSHIYQNIMARASNKKVRSRQFTPGQLVLKRIFPYQDKAKVKFSSNWKGPYMVHLVLTGGVLILADMGGEIWLKPINLDAVNRYYV</sequence>
<dbReference type="AlphaFoldDB" id="A0A1U7YDA6"/>
<dbReference type="GO" id="GO:0003676">
    <property type="term" value="F:nucleic acid binding"/>
    <property type="evidence" value="ECO:0007669"/>
    <property type="project" value="InterPro"/>
</dbReference>
<evidence type="ECO:0000313" key="2">
    <source>
        <dbReference type="RefSeq" id="XP_009801108.1"/>
    </source>
</evidence>
<accession>A0A1U7YDA6</accession>
<name>A0A1U7YDA6_NICSY</name>
<reference evidence="1" key="1">
    <citation type="journal article" date="2013" name="Genome Biol.">
        <title>Reference genomes and transcriptomes of Nicotiana sylvestris and Nicotiana tomentosiformis.</title>
        <authorList>
            <person name="Sierro N."/>
            <person name="Battey J.N."/>
            <person name="Ouadi S."/>
            <person name="Bovet L."/>
            <person name="Goepfert S."/>
            <person name="Bakaher N."/>
            <person name="Peitsch M.C."/>
            <person name="Ivanov N.V."/>
        </authorList>
    </citation>
    <scope>NUCLEOTIDE SEQUENCE [LARGE SCALE GENOMIC DNA]</scope>
</reference>
<keyword evidence="1" id="KW-1185">Reference proteome</keyword>
<dbReference type="SUPFAM" id="SSF53098">
    <property type="entry name" value="Ribonuclease H-like"/>
    <property type="match status" value="1"/>
</dbReference>
<dbReference type="PANTHER" id="PTHR48475">
    <property type="entry name" value="RIBONUCLEASE H"/>
    <property type="match status" value="1"/>
</dbReference>
<proteinExistence type="predicted"/>
<dbReference type="STRING" id="4096.A0A1U7YDA6"/>
<dbReference type="eggNOG" id="KOG0017">
    <property type="taxonomic scope" value="Eukaryota"/>
</dbReference>
<organism evidence="1 2">
    <name type="scientific">Nicotiana sylvestris</name>
    <name type="common">Wood tobacco</name>
    <name type="synonym">South American tobacco</name>
    <dbReference type="NCBI Taxonomy" id="4096"/>
    <lineage>
        <taxon>Eukaryota</taxon>
        <taxon>Viridiplantae</taxon>
        <taxon>Streptophyta</taxon>
        <taxon>Embryophyta</taxon>
        <taxon>Tracheophyta</taxon>
        <taxon>Spermatophyta</taxon>
        <taxon>Magnoliopsida</taxon>
        <taxon>eudicotyledons</taxon>
        <taxon>Gunneridae</taxon>
        <taxon>Pentapetalae</taxon>
        <taxon>asterids</taxon>
        <taxon>lamiids</taxon>
        <taxon>Solanales</taxon>
        <taxon>Solanaceae</taxon>
        <taxon>Nicotianoideae</taxon>
        <taxon>Nicotianeae</taxon>
        <taxon>Nicotiana</taxon>
    </lineage>
</organism>
<dbReference type="RefSeq" id="XP_009801108.1">
    <property type="nucleotide sequence ID" value="XM_009802806.1"/>
</dbReference>
<dbReference type="InterPro" id="IPR012337">
    <property type="entry name" value="RNaseH-like_sf"/>
</dbReference>
<reference evidence="2" key="2">
    <citation type="submission" date="2025-08" db="UniProtKB">
        <authorList>
            <consortium name="RefSeq"/>
        </authorList>
    </citation>
    <scope>IDENTIFICATION</scope>
    <source>
        <tissue evidence="2">Leaf</tissue>
    </source>
</reference>
<dbReference type="InterPro" id="IPR036397">
    <property type="entry name" value="RNaseH_sf"/>
</dbReference>
<protein>
    <submittedName>
        <fullName evidence="2">Uncharacterized protein LOC104246902</fullName>
    </submittedName>
</protein>
<dbReference type="PANTHER" id="PTHR48475:SF1">
    <property type="entry name" value="RNASE H TYPE-1 DOMAIN-CONTAINING PROTEIN"/>
    <property type="match status" value="1"/>
</dbReference>
<dbReference type="Proteomes" id="UP000189701">
    <property type="component" value="Unplaced"/>
</dbReference>
<gene>
    <name evidence="2" type="primary">LOC104246902</name>
</gene>
<dbReference type="Gene3D" id="3.30.420.10">
    <property type="entry name" value="Ribonuclease H-like superfamily/Ribonuclease H"/>
    <property type="match status" value="1"/>
</dbReference>
<evidence type="ECO:0000313" key="1">
    <source>
        <dbReference type="Proteomes" id="UP000189701"/>
    </source>
</evidence>